<reference evidence="1 2" key="1">
    <citation type="submission" date="2014-01" db="EMBL/GenBank/DDBJ databases">
        <title>Genome sequence determination for a cystic fibrosis isolate, Inquilinus limosus.</title>
        <authorList>
            <person name="Pino M."/>
            <person name="Di Conza J."/>
            <person name="Gutkind G."/>
        </authorList>
    </citation>
    <scope>NUCLEOTIDE SEQUENCE [LARGE SCALE GENOMIC DNA]</scope>
    <source>
        <strain evidence="1 2">MP06</strain>
    </source>
</reference>
<evidence type="ECO:0000313" key="1">
    <source>
        <dbReference type="EMBL" id="KGM33346.1"/>
    </source>
</evidence>
<evidence type="ECO:0000313" key="2">
    <source>
        <dbReference type="Proteomes" id="UP000029995"/>
    </source>
</evidence>
<dbReference type="EMBL" id="JANX01000195">
    <property type="protein sequence ID" value="KGM33346.1"/>
    <property type="molecule type" value="Genomic_DNA"/>
</dbReference>
<organism evidence="1 2">
    <name type="scientific">Inquilinus limosus MP06</name>
    <dbReference type="NCBI Taxonomy" id="1398085"/>
    <lineage>
        <taxon>Bacteria</taxon>
        <taxon>Pseudomonadati</taxon>
        <taxon>Pseudomonadota</taxon>
        <taxon>Alphaproteobacteria</taxon>
        <taxon>Rhodospirillales</taxon>
        <taxon>Rhodospirillaceae</taxon>
        <taxon>Inquilinus</taxon>
    </lineage>
</organism>
<proteinExistence type="predicted"/>
<dbReference type="AlphaFoldDB" id="A0A0A0D3U9"/>
<protein>
    <recommendedName>
        <fullName evidence="3">Lipoprotein</fullName>
    </recommendedName>
</protein>
<evidence type="ECO:0008006" key="3">
    <source>
        <dbReference type="Google" id="ProtNLM"/>
    </source>
</evidence>
<dbReference type="Proteomes" id="UP000029995">
    <property type="component" value="Unassembled WGS sequence"/>
</dbReference>
<sequence length="74" mass="7902">MLASACVPQQRPKPFVVVETFNERGAAGAQAVADRYCGKAGRTALAANRQWNYIGFQCVQPGGTLVAQTPIPPR</sequence>
<accession>A0A0A0D3U9</accession>
<name>A0A0A0D3U9_9PROT</name>
<comment type="caution">
    <text evidence="1">The sequence shown here is derived from an EMBL/GenBank/DDBJ whole genome shotgun (WGS) entry which is preliminary data.</text>
</comment>
<gene>
    <name evidence="1" type="ORF">P409_16380</name>
</gene>